<dbReference type="AlphaFoldDB" id="B4FHY1"/>
<reference evidence="1" key="1">
    <citation type="journal article" date="2009" name="PLoS Genet.">
        <title>Sequencing, mapping, and analysis of 27,455 maize full-length cDNAs.</title>
        <authorList>
            <person name="Soderlund C."/>
            <person name="Descour A."/>
            <person name="Kudrna D."/>
            <person name="Bomhoff M."/>
            <person name="Boyd L."/>
            <person name="Currie J."/>
            <person name="Angelova A."/>
            <person name="Collura K."/>
            <person name="Wissotski M."/>
            <person name="Ashley E."/>
            <person name="Morrow D."/>
            <person name="Fernandes J."/>
            <person name="Walbot V."/>
            <person name="Yu Y."/>
        </authorList>
    </citation>
    <scope>NUCLEOTIDE SEQUENCE</scope>
    <source>
        <strain evidence="1">B73</strain>
    </source>
</reference>
<accession>B4FHY1</accession>
<organism evidence="1">
    <name type="scientific">Zea mays</name>
    <name type="common">Maize</name>
    <dbReference type="NCBI Taxonomy" id="4577"/>
    <lineage>
        <taxon>Eukaryota</taxon>
        <taxon>Viridiplantae</taxon>
        <taxon>Streptophyta</taxon>
        <taxon>Embryophyta</taxon>
        <taxon>Tracheophyta</taxon>
        <taxon>Spermatophyta</taxon>
        <taxon>Magnoliopsida</taxon>
        <taxon>Liliopsida</taxon>
        <taxon>Poales</taxon>
        <taxon>Poaceae</taxon>
        <taxon>PACMAD clade</taxon>
        <taxon>Panicoideae</taxon>
        <taxon>Andropogonodae</taxon>
        <taxon>Andropogoneae</taxon>
        <taxon>Tripsacinae</taxon>
        <taxon>Zea</taxon>
    </lineage>
</organism>
<protein>
    <submittedName>
        <fullName evidence="1">Uncharacterized protein</fullName>
    </submittedName>
</protein>
<proteinExistence type="evidence at transcript level"/>
<sequence length="34" mass="3793">MDLITAMATQYSTRSRISTNGDSQVQVLFPNYLA</sequence>
<evidence type="ECO:0000313" key="1">
    <source>
        <dbReference type="EMBL" id="ACF81724.1"/>
    </source>
</evidence>
<dbReference type="EMBL" id="BT036719">
    <property type="protein sequence ID" value="ACF81724.1"/>
    <property type="molecule type" value="mRNA"/>
</dbReference>
<name>B4FHY1_MAIZE</name>